<dbReference type="InterPro" id="IPR001173">
    <property type="entry name" value="Glyco_trans_2-like"/>
</dbReference>
<comment type="caution">
    <text evidence="8">The sequence shown here is derived from an EMBL/GenBank/DDBJ whole genome shotgun (WGS) entry which is preliminary data.</text>
</comment>
<evidence type="ECO:0000259" key="6">
    <source>
        <dbReference type="Pfam" id="PF00535"/>
    </source>
</evidence>
<dbReference type="PANTHER" id="PTHR10859">
    <property type="entry name" value="GLYCOSYL TRANSFERASE"/>
    <property type="match status" value="1"/>
</dbReference>
<dbReference type="AlphaFoldDB" id="A0A919Y843"/>
<dbReference type="EMBL" id="BORS01000015">
    <property type="protein sequence ID" value="GIO44105.1"/>
    <property type="molecule type" value="Genomic_DNA"/>
</dbReference>
<dbReference type="RefSeq" id="WP_212937836.1">
    <property type="nucleotide sequence ID" value="NZ_BORS01000015.1"/>
</dbReference>
<dbReference type="GO" id="GO:0016020">
    <property type="term" value="C:membrane"/>
    <property type="evidence" value="ECO:0007669"/>
    <property type="project" value="UniProtKB-SubCell"/>
</dbReference>
<name>A0A919Y843_9BACL</name>
<proteinExistence type="predicted"/>
<dbReference type="GO" id="GO:0000271">
    <property type="term" value="P:polysaccharide biosynthetic process"/>
    <property type="evidence" value="ECO:0007669"/>
    <property type="project" value="InterPro"/>
</dbReference>
<evidence type="ECO:0000256" key="4">
    <source>
        <dbReference type="ARBA" id="ARBA00023136"/>
    </source>
</evidence>
<dbReference type="Gene3D" id="3.90.550.10">
    <property type="entry name" value="Spore Coat Polysaccharide Biosynthesis Protein SpsA, Chain A"/>
    <property type="match status" value="1"/>
</dbReference>
<keyword evidence="8" id="KW-0808">Transferase</keyword>
<accession>A0A919Y843</accession>
<keyword evidence="2 5" id="KW-0812">Transmembrane</keyword>
<dbReference type="PANTHER" id="PTHR10859:SF114">
    <property type="entry name" value="DOLICHOL-PHOSPHATE MANNOSYLTRANSFERASE"/>
    <property type="match status" value="1"/>
</dbReference>
<keyword evidence="3 5" id="KW-1133">Transmembrane helix</keyword>
<dbReference type="GO" id="GO:0016757">
    <property type="term" value="F:glycosyltransferase activity"/>
    <property type="evidence" value="ECO:0007669"/>
    <property type="project" value="UniProtKB-KW"/>
</dbReference>
<dbReference type="CDD" id="cd04179">
    <property type="entry name" value="DPM_DPG-synthase_like"/>
    <property type="match status" value="1"/>
</dbReference>
<sequence>MTNPISKTIILIPSLEPNEKLPAYVQQLHGYGFVHIVIVDDGSGEKYQPLFAELSRQGCIVLRHMVNLGKGAALKTGFLYIEQQLQDAACIVTADSDGQHAAEDVYRLAKEAVLQPEALTLGVRDFSKGGIPPKSLVGNRIASSMFALLYGKQLSDTQTGLRAFGPQLLPFFQRIRGSRFEYELQMLISCIHTGVPISTLPIQVIYEHGNTGTHFRAIRDSFRVMRVLFTGFLQFILSSLGSSVVDLGIAWLLMDTLRPMLEEQAFLRIWIATVTARVVSIGVNYLLNKHLVFRKKNSRGSLWRYLALCALVIMLSSGGVYMIHTVFLIDEKIAKLICDALLFLLSYQVQQRWVFAARGHRLP</sequence>
<dbReference type="Pfam" id="PF00535">
    <property type="entry name" value="Glycos_transf_2"/>
    <property type="match status" value="1"/>
</dbReference>
<evidence type="ECO:0000313" key="8">
    <source>
        <dbReference type="EMBL" id="GIO44105.1"/>
    </source>
</evidence>
<evidence type="ECO:0000256" key="2">
    <source>
        <dbReference type="ARBA" id="ARBA00022692"/>
    </source>
</evidence>
<dbReference type="InterPro" id="IPR029044">
    <property type="entry name" value="Nucleotide-diphossugar_trans"/>
</dbReference>
<reference evidence="8" key="1">
    <citation type="submission" date="2021-03" db="EMBL/GenBank/DDBJ databases">
        <title>Antimicrobial resistance genes in bacteria isolated from Japanese honey, and their potential for conferring macrolide and lincosamide resistance in the American foulbrood pathogen Paenibacillus larvae.</title>
        <authorList>
            <person name="Okamoto M."/>
            <person name="Kumagai M."/>
            <person name="Kanamori H."/>
            <person name="Takamatsu D."/>
        </authorList>
    </citation>
    <scope>NUCLEOTIDE SEQUENCE</scope>
    <source>
        <strain evidence="8">J41TS4</strain>
    </source>
</reference>
<dbReference type="Proteomes" id="UP000678895">
    <property type="component" value="Unassembled WGS sequence"/>
</dbReference>
<feature type="transmembrane region" description="Helical" evidence="5">
    <location>
        <begin position="227"/>
        <end position="253"/>
    </location>
</feature>
<feature type="domain" description="GtrA/DPMS transmembrane" evidence="7">
    <location>
        <begin position="235"/>
        <end position="355"/>
    </location>
</feature>
<keyword evidence="8" id="KW-0328">Glycosyltransferase</keyword>
<evidence type="ECO:0000256" key="3">
    <source>
        <dbReference type="ARBA" id="ARBA00022989"/>
    </source>
</evidence>
<comment type="subcellular location">
    <subcellularLocation>
        <location evidence="1">Membrane</location>
        <topology evidence="1">Multi-pass membrane protein</topology>
    </subcellularLocation>
</comment>
<dbReference type="SUPFAM" id="SSF53448">
    <property type="entry name" value="Nucleotide-diphospho-sugar transferases"/>
    <property type="match status" value="1"/>
</dbReference>
<keyword evidence="9" id="KW-1185">Reference proteome</keyword>
<feature type="domain" description="Glycosyltransferase 2-like" evidence="6">
    <location>
        <begin position="27"/>
        <end position="140"/>
    </location>
</feature>
<dbReference type="GO" id="GO:0006487">
    <property type="term" value="P:protein N-linked glycosylation"/>
    <property type="evidence" value="ECO:0007669"/>
    <property type="project" value="TreeGrafter"/>
</dbReference>
<dbReference type="Pfam" id="PF04138">
    <property type="entry name" value="GtrA_DPMS_TM"/>
    <property type="match status" value="1"/>
</dbReference>
<evidence type="ECO:0000256" key="1">
    <source>
        <dbReference type="ARBA" id="ARBA00004141"/>
    </source>
</evidence>
<keyword evidence="4 5" id="KW-0472">Membrane</keyword>
<organism evidence="8 9">
    <name type="scientific">Paenibacillus apis</name>
    <dbReference type="NCBI Taxonomy" id="1792174"/>
    <lineage>
        <taxon>Bacteria</taxon>
        <taxon>Bacillati</taxon>
        <taxon>Bacillota</taxon>
        <taxon>Bacilli</taxon>
        <taxon>Bacillales</taxon>
        <taxon>Paenibacillaceae</taxon>
        <taxon>Paenibacillus</taxon>
    </lineage>
</organism>
<protein>
    <submittedName>
        <fullName evidence="8">Dolichol-phosphate mannosyltransferase</fullName>
    </submittedName>
</protein>
<evidence type="ECO:0000256" key="5">
    <source>
        <dbReference type="SAM" id="Phobius"/>
    </source>
</evidence>
<feature type="transmembrane region" description="Helical" evidence="5">
    <location>
        <begin position="265"/>
        <end position="287"/>
    </location>
</feature>
<evidence type="ECO:0000259" key="7">
    <source>
        <dbReference type="Pfam" id="PF04138"/>
    </source>
</evidence>
<gene>
    <name evidence="8" type="ORF">J41TS4_38630</name>
</gene>
<evidence type="ECO:0000313" key="9">
    <source>
        <dbReference type="Proteomes" id="UP000678895"/>
    </source>
</evidence>
<feature type="transmembrane region" description="Helical" evidence="5">
    <location>
        <begin position="308"/>
        <end position="327"/>
    </location>
</feature>
<dbReference type="InterPro" id="IPR007267">
    <property type="entry name" value="GtrA_DPMS_TM"/>
</dbReference>